<dbReference type="InterPro" id="IPR044794">
    <property type="entry name" value="APRL5/7"/>
</dbReference>
<name>A0A9E7H929_9LILI</name>
<keyword evidence="2" id="KW-0732">Signal</keyword>
<gene>
    <name evidence="4" type="ORF">MUK42_06303</name>
</gene>
<reference evidence="4" key="1">
    <citation type="submission" date="2022-05" db="EMBL/GenBank/DDBJ databases">
        <title>The Musa troglodytarum L. genome provides insights into the mechanism of non-climacteric behaviour and enrichment of carotenoids.</title>
        <authorList>
            <person name="Wang J."/>
        </authorList>
    </citation>
    <scope>NUCLEOTIDE SEQUENCE</scope>
    <source>
        <tissue evidence="4">Leaf</tissue>
    </source>
</reference>
<evidence type="ECO:0000256" key="1">
    <source>
        <dbReference type="SAM" id="Phobius"/>
    </source>
</evidence>
<keyword evidence="1" id="KW-0812">Transmembrane</keyword>
<feature type="transmembrane region" description="Helical" evidence="1">
    <location>
        <begin position="197"/>
        <end position="219"/>
    </location>
</feature>
<dbReference type="EMBL" id="CP097510">
    <property type="protein sequence ID" value="URE29011.1"/>
    <property type="molecule type" value="Genomic_DNA"/>
</dbReference>
<evidence type="ECO:0000313" key="5">
    <source>
        <dbReference type="Proteomes" id="UP001055439"/>
    </source>
</evidence>
<evidence type="ECO:0000313" key="4">
    <source>
        <dbReference type="EMBL" id="URE29011.1"/>
    </source>
</evidence>
<dbReference type="OrthoDB" id="1899781at2759"/>
<protein>
    <submittedName>
        <fullName evidence="4">OsAPRL5 adenosine 5'-phosphosulfate reductase-like OsAPRL5</fullName>
    </submittedName>
</protein>
<dbReference type="InterPro" id="IPR036249">
    <property type="entry name" value="Thioredoxin-like_sf"/>
</dbReference>
<dbReference type="Gene3D" id="3.40.30.10">
    <property type="entry name" value="Glutaredoxin"/>
    <property type="match status" value="1"/>
</dbReference>
<feature type="signal peptide" evidence="2">
    <location>
        <begin position="1"/>
        <end position="27"/>
    </location>
</feature>
<sequence length="302" mass="33956">MAGSSLRLLELHLLIAVASLTFPRSLAAVVPPLCPRSGIAFLDDLGSQCSRWIELSSPQVVSGEMLERELSDDQSAYYSVLFYASWCQFSSDIQPIFDALSYIFPQIKHLLVEESSVMPSVLSRIGIHSFPAIMLSNGTTRLRYRGSKDFTSLVHFYKRSTGLDPITYLEIDQSSSGNARTVIVQVEPIRELITKESYLTCAVLFICLKIIMCFFPVIYHRFKSLWVSHVWPLNLMILHESSLLLEKAPQAVDIKRLWGNIRLSNKTRNFQKGANNARVWASSLTSVSLNESSSSRLALEDS</sequence>
<dbReference type="Pfam" id="PF00085">
    <property type="entry name" value="Thioredoxin"/>
    <property type="match status" value="1"/>
</dbReference>
<dbReference type="AlphaFoldDB" id="A0A9E7H929"/>
<dbReference type="Proteomes" id="UP001055439">
    <property type="component" value="Chromosome 8"/>
</dbReference>
<accession>A0A9E7H929</accession>
<dbReference type="InterPro" id="IPR013766">
    <property type="entry name" value="Thioredoxin_domain"/>
</dbReference>
<proteinExistence type="predicted"/>
<keyword evidence="5" id="KW-1185">Reference proteome</keyword>
<dbReference type="SUPFAM" id="SSF52833">
    <property type="entry name" value="Thioredoxin-like"/>
    <property type="match status" value="1"/>
</dbReference>
<evidence type="ECO:0000256" key="2">
    <source>
        <dbReference type="SAM" id="SignalP"/>
    </source>
</evidence>
<evidence type="ECO:0000259" key="3">
    <source>
        <dbReference type="Pfam" id="PF00085"/>
    </source>
</evidence>
<feature type="chain" id="PRO_5039285643" evidence="2">
    <location>
        <begin position="28"/>
        <end position="302"/>
    </location>
</feature>
<feature type="domain" description="Thioredoxin" evidence="3">
    <location>
        <begin position="65"/>
        <end position="157"/>
    </location>
</feature>
<keyword evidence="1" id="KW-1133">Transmembrane helix</keyword>
<organism evidence="4 5">
    <name type="scientific">Musa troglodytarum</name>
    <name type="common">fe'i banana</name>
    <dbReference type="NCBI Taxonomy" id="320322"/>
    <lineage>
        <taxon>Eukaryota</taxon>
        <taxon>Viridiplantae</taxon>
        <taxon>Streptophyta</taxon>
        <taxon>Embryophyta</taxon>
        <taxon>Tracheophyta</taxon>
        <taxon>Spermatophyta</taxon>
        <taxon>Magnoliopsida</taxon>
        <taxon>Liliopsida</taxon>
        <taxon>Zingiberales</taxon>
        <taxon>Musaceae</taxon>
        <taxon>Musa</taxon>
    </lineage>
</organism>
<dbReference type="PANTHER" id="PTHR47126:SF3">
    <property type="entry name" value="5'-ADENYLYLSULFATE REDUCTASE-LIKE 5"/>
    <property type="match status" value="1"/>
</dbReference>
<dbReference type="PANTHER" id="PTHR47126">
    <property type="entry name" value="5'-ADENYLYLSULFATE REDUCTASE-LIKE 7"/>
    <property type="match status" value="1"/>
</dbReference>
<keyword evidence="1" id="KW-0472">Membrane</keyword>